<proteinExistence type="predicted"/>
<sequence length="156" mass="16668">MYRCWVYFEGPTPVYKGVLLSTSDSTIQVLPNAKRYNLPLTATQTPISIPATAIKEIRFRSKGRPGRGALFGALIGVATGAIIGFADGDDEGTFFAFSAEDKALIGSTLLLLPGIGIGTLVGSGKKKINIQGNPITYQNARSSLQKYALQPAPQYE</sequence>
<name>A0ABP8LMS6_9BACT</name>
<comment type="caution">
    <text evidence="2">The sequence shown here is derived from an EMBL/GenBank/DDBJ whole genome shotgun (WGS) entry which is preliminary data.</text>
</comment>
<keyword evidence="1" id="KW-1133">Transmembrane helix</keyword>
<keyword evidence="1" id="KW-0472">Membrane</keyword>
<gene>
    <name evidence="2" type="ORF">GCM10023188_20700</name>
</gene>
<organism evidence="2 3">
    <name type="scientific">Pontibacter saemangeumensis</name>
    <dbReference type="NCBI Taxonomy" id="1084525"/>
    <lineage>
        <taxon>Bacteria</taxon>
        <taxon>Pseudomonadati</taxon>
        <taxon>Bacteroidota</taxon>
        <taxon>Cytophagia</taxon>
        <taxon>Cytophagales</taxon>
        <taxon>Hymenobacteraceae</taxon>
        <taxon>Pontibacter</taxon>
    </lineage>
</organism>
<keyword evidence="1" id="KW-0812">Transmembrane</keyword>
<keyword evidence="3" id="KW-1185">Reference proteome</keyword>
<dbReference type="EMBL" id="BAABHC010000011">
    <property type="protein sequence ID" value="GAA4432267.1"/>
    <property type="molecule type" value="Genomic_DNA"/>
</dbReference>
<feature type="transmembrane region" description="Helical" evidence="1">
    <location>
        <begin position="105"/>
        <end position="123"/>
    </location>
</feature>
<evidence type="ECO:0000313" key="3">
    <source>
        <dbReference type="Proteomes" id="UP001500552"/>
    </source>
</evidence>
<evidence type="ECO:0000313" key="2">
    <source>
        <dbReference type="EMBL" id="GAA4432267.1"/>
    </source>
</evidence>
<feature type="transmembrane region" description="Helical" evidence="1">
    <location>
        <begin position="68"/>
        <end position="85"/>
    </location>
</feature>
<accession>A0ABP8LMS6</accession>
<protein>
    <submittedName>
        <fullName evidence="2">Uncharacterized protein</fullName>
    </submittedName>
</protein>
<reference evidence="3" key="1">
    <citation type="journal article" date="2019" name="Int. J. Syst. Evol. Microbiol.">
        <title>The Global Catalogue of Microorganisms (GCM) 10K type strain sequencing project: providing services to taxonomists for standard genome sequencing and annotation.</title>
        <authorList>
            <consortium name="The Broad Institute Genomics Platform"/>
            <consortium name="The Broad Institute Genome Sequencing Center for Infectious Disease"/>
            <person name="Wu L."/>
            <person name="Ma J."/>
        </authorList>
    </citation>
    <scope>NUCLEOTIDE SEQUENCE [LARGE SCALE GENOMIC DNA]</scope>
    <source>
        <strain evidence="3">JCM 17926</strain>
    </source>
</reference>
<dbReference type="Proteomes" id="UP001500552">
    <property type="component" value="Unassembled WGS sequence"/>
</dbReference>
<evidence type="ECO:0000256" key="1">
    <source>
        <dbReference type="SAM" id="Phobius"/>
    </source>
</evidence>